<keyword evidence="11" id="KW-1185">Reference proteome</keyword>
<dbReference type="GO" id="GO:0015935">
    <property type="term" value="C:small ribosomal subunit"/>
    <property type="evidence" value="ECO:0007669"/>
    <property type="project" value="InterPro"/>
</dbReference>
<dbReference type="GO" id="GO:0005737">
    <property type="term" value="C:cytoplasm"/>
    <property type="evidence" value="ECO:0007669"/>
    <property type="project" value="UniProtKB-ARBA"/>
</dbReference>
<dbReference type="OrthoDB" id="9809045at2"/>
<dbReference type="InterPro" id="IPR014721">
    <property type="entry name" value="Ribsml_uS5_D2-typ_fold_subgr"/>
</dbReference>
<dbReference type="AlphaFoldDB" id="A0A345ZAY4"/>
<dbReference type="Pfam" id="PF03719">
    <property type="entry name" value="Ribosomal_S5_C"/>
    <property type="match status" value="1"/>
</dbReference>
<dbReference type="Gene3D" id="3.30.230.10">
    <property type="match status" value="1"/>
</dbReference>
<comment type="function">
    <text evidence="7">Located at the back of the 30S subunit body where it stabilizes the conformation of the head with respect to the body.</text>
</comment>
<dbReference type="PANTHER" id="PTHR48277:SF1">
    <property type="entry name" value="MITOCHONDRIAL RIBOSOMAL PROTEIN S5"/>
    <property type="match status" value="1"/>
</dbReference>
<dbReference type="InterPro" id="IPR000851">
    <property type="entry name" value="Ribosomal_uS5"/>
</dbReference>
<dbReference type="Gene3D" id="3.30.160.20">
    <property type="match status" value="1"/>
</dbReference>
<dbReference type="GO" id="GO:0019843">
    <property type="term" value="F:rRNA binding"/>
    <property type="evidence" value="ECO:0007669"/>
    <property type="project" value="UniProtKB-UniRule"/>
</dbReference>
<dbReference type="PROSITE" id="PS50881">
    <property type="entry name" value="S5_DSRBD"/>
    <property type="match status" value="1"/>
</dbReference>
<keyword evidence="4 7" id="KW-0689">Ribosomal protein</keyword>
<proteinExistence type="inferred from homology"/>
<comment type="function">
    <text evidence="7">With S4 and S12 plays an important role in translational accuracy.</text>
</comment>
<sequence length="175" mass="18269">MNKKIVQKQEETSFESVVSVRRVTKVTKGGKRFAFSAFVVSGDQAGSVGIALGKSREVSSAIAKATVKARKDRIKISLRGGTIPYNVLGKHGASTVMLCSASKGTGVIAGGSVRAVMEALGIKDVLAKSLGASCSQNVVKATLNALSKLRSLQHIANLRGKTTEEIIKGKDVAAQ</sequence>
<evidence type="ECO:0000256" key="6">
    <source>
        <dbReference type="ARBA" id="ARBA00035255"/>
    </source>
</evidence>
<dbReference type="InterPro" id="IPR005712">
    <property type="entry name" value="Ribosomal_uS5_bac-type"/>
</dbReference>
<evidence type="ECO:0000313" key="10">
    <source>
        <dbReference type="EMBL" id="AXK60451.1"/>
    </source>
</evidence>
<comment type="domain">
    <text evidence="7">The N-terminal domain interacts with the head of the 30S subunit; the C-terminal domain interacts with the body and contacts protein S4. The interaction surface between S4 and S5 is involved in control of translational fidelity.</text>
</comment>
<comment type="similarity">
    <text evidence="1 7 8">Belongs to the universal ribosomal protein uS5 family.</text>
</comment>
<evidence type="ECO:0000313" key="11">
    <source>
        <dbReference type="Proteomes" id="UP000254834"/>
    </source>
</evidence>
<name>A0A345ZAY4_9BACT</name>
<evidence type="ECO:0000256" key="8">
    <source>
        <dbReference type="RuleBase" id="RU003823"/>
    </source>
</evidence>
<dbReference type="KEGG" id="cdes:C0J27_01660"/>
<keyword evidence="3 7" id="KW-0694">RNA-binding</keyword>
<dbReference type="InterPro" id="IPR013810">
    <property type="entry name" value="Ribosomal_uS5_N"/>
</dbReference>
<organism evidence="10 11">
    <name type="scientific">Candidatus Chromulinivorax destructor</name>
    <dbReference type="NCBI Taxonomy" id="2066483"/>
    <lineage>
        <taxon>Bacteria</taxon>
        <taxon>Candidatus Babelota</taxon>
        <taxon>Candidatus Babeliae</taxon>
        <taxon>Candidatus Babeliales</taxon>
        <taxon>Candidatus Chromulinivoraceae</taxon>
        <taxon>Candidatus Chromulinivorax</taxon>
    </lineage>
</organism>
<evidence type="ECO:0000256" key="1">
    <source>
        <dbReference type="ARBA" id="ARBA00008945"/>
    </source>
</evidence>
<protein>
    <recommendedName>
        <fullName evidence="6 7">Small ribosomal subunit protein uS5</fullName>
    </recommendedName>
</protein>
<dbReference type="SUPFAM" id="SSF54211">
    <property type="entry name" value="Ribosomal protein S5 domain 2-like"/>
    <property type="match status" value="1"/>
</dbReference>
<evidence type="ECO:0000259" key="9">
    <source>
        <dbReference type="PROSITE" id="PS50881"/>
    </source>
</evidence>
<dbReference type="Proteomes" id="UP000254834">
    <property type="component" value="Chromosome"/>
</dbReference>
<dbReference type="GO" id="GO:0006412">
    <property type="term" value="P:translation"/>
    <property type="evidence" value="ECO:0007669"/>
    <property type="project" value="UniProtKB-UniRule"/>
</dbReference>
<dbReference type="GO" id="GO:0003735">
    <property type="term" value="F:structural constituent of ribosome"/>
    <property type="evidence" value="ECO:0007669"/>
    <property type="project" value="UniProtKB-UniRule"/>
</dbReference>
<feature type="domain" description="S5 DRBM" evidence="9">
    <location>
        <begin position="13"/>
        <end position="76"/>
    </location>
</feature>
<keyword evidence="2 7" id="KW-0699">rRNA-binding</keyword>
<dbReference type="InterPro" id="IPR005324">
    <property type="entry name" value="Ribosomal_uS5_C"/>
</dbReference>
<dbReference type="FunFam" id="3.30.230.10:FF:000002">
    <property type="entry name" value="30S ribosomal protein S5"/>
    <property type="match status" value="1"/>
</dbReference>
<evidence type="ECO:0000256" key="7">
    <source>
        <dbReference type="HAMAP-Rule" id="MF_01307"/>
    </source>
</evidence>
<dbReference type="RefSeq" id="WP_115585466.1">
    <property type="nucleotide sequence ID" value="NZ_CP025544.1"/>
</dbReference>
<comment type="subunit">
    <text evidence="7">Part of the 30S ribosomal subunit. Contacts proteins S4 and S8.</text>
</comment>
<dbReference type="NCBIfam" id="TIGR01021">
    <property type="entry name" value="rpsE_bact"/>
    <property type="match status" value="1"/>
</dbReference>
<dbReference type="Pfam" id="PF00333">
    <property type="entry name" value="Ribosomal_S5"/>
    <property type="match status" value="1"/>
</dbReference>
<accession>A0A345ZAY4</accession>
<gene>
    <name evidence="7" type="primary">rpsE</name>
    <name evidence="10" type="ORF">C0J27_01660</name>
</gene>
<dbReference type="EMBL" id="CP025544">
    <property type="protein sequence ID" value="AXK60451.1"/>
    <property type="molecule type" value="Genomic_DNA"/>
</dbReference>
<dbReference type="HAMAP" id="MF_01307_B">
    <property type="entry name" value="Ribosomal_uS5_B"/>
    <property type="match status" value="1"/>
</dbReference>
<dbReference type="PANTHER" id="PTHR48277">
    <property type="entry name" value="MITOCHONDRIAL RIBOSOMAL PROTEIN S5"/>
    <property type="match status" value="1"/>
</dbReference>
<reference evidence="10 11" key="1">
    <citation type="submission" date="2017-12" db="EMBL/GenBank/DDBJ databases">
        <title>Chromulinavorax destructans is a abundant pathogen of dominant heterotrophic picoflagllates.</title>
        <authorList>
            <person name="Deeg C.M."/>
            <person name="Zimmer M."/>
            <person name="Suttle C.A."/>
        </authorList>
    </citation>
    <scope>NUCLEOTIDE SEQUENCE [LARGE SCALE GENOMIC DNA]</scope>
    <source>
        <strain evidence="10 11">SeV1</strain>
    </source>
</reference>
<keyword evidence="5 7" id="KW-0687">Ribonucleoprotein</keyword>
<evidence type="ECO:0000256" key="3">
    <source>
        <dbReference type="ARBA" id="ARBA00022884"/>
    </source>
</evidence>
<dbReference type="SUPFAM" id="SSF54768">
    <property type="entry name" value="dsRNA-binding domain-like"/>
    <property type="match status" value="1"/>
</dbReference>
<dbReference type="InterPro" id="IPR020568">
    <property type="entry name" value="Ribosomal_Su5_D2-typ_SF"/>
</dbReference>
<evidence type="ECO:0000256" key="4">
    <source>
        <dbReference type="ARBA" id="ARBA00022980"/>
    </source>
</evidence>
<evidence type="ECO:0000256" key="2">
    <source>
        <dbReference type="ARBA" id="ARBA00022730"/>
    </source>
</evidence>
<evidence type="ECO:0000256" key="5">
    <source>
        <dbReference type="ARBA" id="ARBA00023274"/>
    </source>
</evidence>